<reference evidence="1 2" key="1">
    <citation type="journal article" date="2018" name="Sci. Rep.">
        <title>Genomic signatures of local adaptation to the degree of environmental predictability in rotifers.</title>
        <authorList>
            <person name="Franch-Gras L."/>
            <person name="Hahn C."/>
            <person name="Garcia-Roger E.M."/>
            <person name="Carmona M.J."/>
            <person name="Serra M."/>
            <person name="Gomez A."/>
        </authorList>
    </citation>
    <scope>NUCLEOTIDE SEQUENCE [LARGE SCALE GENOMIC DNA]</scope>
    <source>
        <strain evidence="1">HYR1</strain>
    </source>
</reference>
<dbReference type="Proteomes" id="UP000276133">
    <property type="component" value="Unassembled WGS sequence"/>
</dbReference>
<organism evidence="1 2">
    <name type="scientific">Brachionus plicatilis</name>
    <name type="common">Marine rotifer</name>
    <name type="synonym">Brachionus muelleri</name>
    <dbReference type="NCBI Taxonomy" id="10195"/>
    <lineage>
        <taxon>Eukaryota</taxon>
        <taxon>Metazoa</taxon>
        <taxon>Spiralia</taxon>
        <taxon>Gnathifera</taxon>
        <taxon>Rotifera</taxon>
        <taxon>Eurotatoria</taxon>
        <taxon>Monogononta</taxon>
        <taxon>Pseudotrocha</taxon>
        <taxon>Ploima</taxon>
        <taxon>Brachionidae</taxon>
        <taxon>Brachionus</taxon>
    </lineage>
</organism>
<gene>
    <name evidence="1" type="ORF">BpHYR1_036812</name>
</gene>
<dbReference type="AlphaFoldDB" id="A0A3M7SHQ0"/>
<comment type="caution">
    <text evidence="1">The sequence shown here is derived from an EMBL/GenBank/DDBJ whole genome shotgun (WGS) entry which is preliminary data.</text>
</comment>
<proteinExistence type="predicted"/>
<name>A0A3M7SHQ0_BRAPC</name>
<protein>
    <submittedName>
        <fullName evidence="1">Uncharacterized protein</fullName>
    </submittedName>
</protein>
<dbReference type="EMBL" id="REGN01001345">
    <property type="protein sequence ID" value="RNA35292.1"/>
    <property type="molecule type" value="Genomic_DNA"/>
</dbReference>
<sequence length="67" mass="7817">MFVRKKLCSIECETIFFCSSTSLTVNGTESLKEYNKGFESRYIEYPTPLSFSSVQILNKIQSRFLYI</sequence>
<keyword evidence="2" id="KW-1185">Reference proteome</keyword>
<evidence type="ECO:0000313" key="1">
    <source>
        <dbReference type="EMBL" id="RNA35292.1"/>
    </source>
</evidence>
<evidence type="ECO:0000313" key="2">
    <source>
        <dbReference type="Proteomes" id="UP000276133"/>
    </source>
</evidence>
<accession>A0A3M7SHQ0</accession>